<dbReference type="PANTHER" id="PTHR16056">
    <property type="entry name" value="REGULATOR OF MICROTUBULE DYNAMICS PROTEIN"/>
    <property type="match status" value="1"/>
</dbReference>
<protein>
    <recommendedName>
        <fullName evidence="7">Regulator of microtubule dynamics protein 1</fullName>
    </recommendedName>
    <alternativeName>
        <fullName evidence="8">Protein FAM82B</fullName>
    </alternativeName>
</protein>
<organism evidence="9 10">
    <name type="scientific">Cryptotermes secundus</name>
    <dbReference type="NCBI Taxonomy" id="105785"/>
    <lineage>
        <taxon>Eukaryota</taxon>
        <taxon>Metazoa</taxon>
        <taxon>Ecdysozoa</taxon>
        <taxon>Arthropoda</taxon>
        <taxon>Hexapoda</taxon>
        <taxon>Insecta</taxon>
        <taxon>Pterygota</taxon>
        <taxon>Neoptera</taxon>
        <taxon>Polyneoptera</taxon>
        <taxon>Dictyoptera</taxon>
        <taxon>Blattodea</taxon>
        <taxon>Blattoidea</taxon>
        <taxon>Termitoidae</taxon>
        <taxon>Kalotermitidae</taxon>
        <taxon>Cryptotermitinae</taxon>
        <taxon>Cryptotermes</taxon>
    </lineage>
</organism>
<evidence type="ECO:0000313" key="9">
    <source>
        <dbReference type="EMBL" id="PNF44108.1"/>
    </source>
</evidence>
<dbReference type="GO" id="GO:0097431">
    <property type="term" value="C:mitotic spindle pole"/>
    <property type="evidence" value="ECO:0007669"/>
    <property type="project" value="TreeGrafter"/>
</dbReference>
<dbReference type="PANTHER" id="PTHR16056:SF16">
    <property type="entry name" value="REGULATOR OF MICROTUBULE DYNAMICS PROTEIN 1"/>
    <property type="match status" value="1"/>
</dbReference>
<dbReference type="STRING" id="105785.A0A2J7RTG8"/>
<evidence type="ECO:0000256" key="8">
    <source>
        <dbReference type="ARBA" id="ARBA00041958"/>
    </source>
</evidence>
<dbReference type="GO" id="GO:0008017">
    <property type="term" value="F:microtubule binding"/>
    <property type="evidence" value="ECO:0007669"/>
    <property type="project" value="TreeGrafter"/>
</dbReference>
<dbReference type="AlphaFoldDB" id="A0A2J7RTG8"/>
<dbReference type="Pfam" id="PF21033">
    <property type="entry name" value="RMD1-3"/>
    <property type="match status" value="1"/>
</dbReference>
<keyword evidence="5" id="KW-0802">TPR repeat</keyword>
<comment type="caution">
    <text evidence="9">The sequence shown here is derived from an EMBL/GenBank/DDBJ whole genome shotgun (WGS) entry which is preliminary data.</text>
</comment>
<dbReference type="InParanoid" id="A0A2J7RTG8"/>
<dbReference type="OrthoDB" id="69711at2759"/>
<keyword evidence="10" id="KW-1185">Reference proteome</keyword>
<keyword evidence="4" id="KW-0677">Repeat</keyword>
<evidence type="ECO:0000256" key="1">
    <source>
        <dbReference type="ARBA" id="ARBA00004245"/>
    </source>
</evidence>
<dbReference type="Proteomes" id="UP000235965">
    <property type="component" value="Unassembled WGS sequence"/>
</dbReference>
<keyword evidence="3" id="KW-0963">Cytoplasm</keyword>
<dbReference type="Gene3D" id="1.25.40.10">
    <property type="entry name" value="Tetratricopeptide repeat domain"/>
    <property type="match status" value="1"/>
</dbReference>
<keyword evidence="6" id="KW-0206">Cytoskeleton</keyword>
<dbReference type="EMBL" id="NEVH01000004">
    <property type="protein sequence ID" value="PNF44108.1"/>
    <property type="molecule type" value="Genomic_DNA"/>
</dbReference>
<sequence>MLKYLVGIRRGFSKAYNVSNIFRRHGRLKYSVNGMDRNYRPFIMPVTWLSFIASLQVTSVKDLGDTEKILSVKEATENLITEADDLFSENKYKELYELLYPYKESNDVEILWRLSRALHHMSKQQCHNEEKKRYVFEGYDLIVKALQLNDSHYAVHKWYAIFLDTRAAYDGIKARVTQLPNVKNHLLQAVELNPKDATTLYILGYWCYNISSMPWYQRKIASAIFATPPTSSFEEALVYFCKAEEVDPNFYSQNLLMLGKTYLKLEKDEKARYYLKLASLYPPQTDDDLQAIKEACDLLKNLEKQQQQ</sequence>
<gene>
    <name evidence="9" type="ORF">B7P43_G15937</name>
</gene>
<dbReference type="InterPro" id="IPR049039">
    <property type="entry name" value="RMD1-3_a_helical_rpt"/>
</dbReference>
<dbReference type="GO" id="GO:0005876">
    <property type="term" value="C:spindle microtubule"/>
    <property type="evidence" value="ECO:0007669"/>
    <property type="project" value="TreeGrafter"/>
</dbReference>
<name>A0A2J7RTG8_9NEOP</name>
<accession>A0A2J7RTG8</accession>
<dbReference type="GO" id="GO:0005739">
    <property type="term" value="C:mitochondrion"/>
    <property type="evidence" value="ECO:0007669"/>
    <property type="project" value="TreeGrafter"/>
</dbReference>
<evidence type="ECO:0000256" key="2">
    <source>
        <dbReference type="ARBA" id="ARBA00011375"/>
    </source>
</evidence>
<evidence type="ECO:0000256" key="4">
    <source>
        <dbReference type="ARBA" id="ARBA00022737"/>
    </source>
</evidence>
<proteinExistence type="predicted"/>
<dbReference type="SUPFAM" id="SSF48452">
    <property type="entry name" value="TPR-like"/>
    <property type="match status" value="1"/>
</dbReference>
<evidence type="ECO:0000256" key="3">
    <source>
        <dbReference type="ARBA" id="ARBA00022490"/>
    </source>
</evidence>
<evidence type="ECO:0000256" key="6">
    <source>
        <dbReference type="ARBA" id="ARBA00023212"/>
    </source>
</evidence>
<evidence type="ECO:0000256" key="5">
    <source>
        <dbReference type="ARBA" id="ARBA00022803"/>
    </source>
</evidence>
<reference evidence="9 10" key="1">
    <citation type="submission" date="2017-12" db="EMBL/GenBank/DDBJ databases">
        <title>Hemimetabolous genomes reveal molecular basis of termite eusociality.</title>
        <authorList>
            <person name="Harrison M.C."/>
            <person name="Jongepier E."/>
            <person name="Robertson H.M."/>
            <person name="Arning N."/>
            <person name="Bitard-Feildel T."/>
            <person name="Chao H."/>
            <person name="Childers C.P."/>
            <person name="Dinh H."/>
            <person name="Doddapaneni H."/>
            <person name="Dugan S."/>
            <person name="Gowin J."/>
            <person name="Greiner C."/>
            <person name="Han Y."/>
            <person name="Hu H."/>
            <person name="Hughes D.S.T."/>
            <person name="Huylmans A.-K."/>
            <person name="Kemena C."/>
            <person name="Kremer L.P.M."/>
            <person name="Lee S.L."/>
            <person name="Lopez-Ezquerra A."/>
            <person name="Mallet L."/>
            <person name="Monroy-Kuhn J.M."/>
            <person name="Moser A."/>
            <person name="Murali S.C."/>
            <person name="Muzny D.M."/>
            <person name="Otani S."/>
            <person name="Piulachs M.-D."/>
            <person name="Poelchau M."/>
            <person name="Qu J."/>
            <person name="Schaub F."/>
            <person name="Wada-Katsumata A."/>
            <person name="Worley K.C."/>
            <person name="Xie Q."/>
            <person name="Ylla G."/>
            <person name="Poulsen M."/>
            <person name="Gibbs R.A."/>
            <person name="Schal C."/>
            <person name="Richards S."/>
            <person name="Belles X."/>
            <person name="Korb J."/>
            <person name="Bornberg-Bauer E."/>
        </authorList>
    </citation>
    <scope>NUCLEOTIDE SEQUENCE [LARGE SCALE GENOMIC DNA]</scope>
    <source>
        <tissue evidence="9">Whole body</tissue>
    </source>
</reference>
<comment type="subcellular location">
    <subcellularLocation>
        <location evidence="1">Cytoplasm</location>
        <location evidence="1">Cytoskeleton</location>
    </subcellularLocation>
</comment>
<evidence type="ECO:0000313" key="10">
    <source>
        <dbReference type="Proteomes" id="UP000235965"/>
    </source>
</evidence>
<evidence type="ECO:0000256" key="7">
    <source>
        <dbReference type="ARBA" id="ARBA00039966"/>
    </source>
</evidence>
<dbReference type="InterPro" id="IPR011990">
    <property type="entry name" value="TPR-like_helical_dom_sf"/>
</dbReference>
<comment type="subunit">
    <text evidence="2">Interacts with microtubules.</text>
</comment>